<dbReference type="EMBL" id="JBJQOH010000005">
    <property type="protein sequence ID" value="KAL3686328.1"/>
    <property type="molecule type" value="Genomic_DNA"/>
</dbReference>
<evidence type="ECO:0000256" key="1">
    <source>
        <dbReference type="SAM" id="MobiDB-lite"/>
    </source>
</evidence>
<reference evidence="2 3" key="1">
    <citation type="submission" date="2024-09" db="EMBL/GenBank/DDBJ databases">
        <title>Chromosome-scale assembly of Riccia sorocarpa.</title>
        <authorList>
            <person name="Paukszto L."/>
        </authorList>
    </citation>
    <scope>NUCLEOTIDE SEQUENCE [LARGE SCALE GENOMIC DNA]</scope>
    <source>
        <strain evidence="2">LP-2024</strain>
        <tissue evidence="2">Aerial parts of the thallus</tissue>
    </source>
</reference>
<feature type="region of interest" description="Disordered" evidence="1">
    <location>
        <begin position="75"/>
        <end position="110"/>
    </location>
</feature>
<gene>
    <name evidence="2" type="ORF">R1sor_008902</name>
</gene>
<comment type="caution">
    <text evidence="2">The sequence shown here is derived from an EMBL/GenBank/DDBJ whole genome shotgun (WGS) entry which is preliminary data.</text>
</comment>
<proteinExistence type="predicted"/>
<evidence type="ECO:0000313" key="2">
    <source>
        <dbReference type="EMBL" id="KAL3686328.1"/>
    </source>
</evidence>
<keyword evidence="3" id="KW-1185">Reference proteome</keyword>
<accession>A0ABD3H489</accession>
<dbReference type="Proteomes" id="UP001633002">
    <property type="component" value="Unassembled WGS sequence"/>
</dbReference>
<sequence length="157" mass="16784">MQSCMMQYRGQSPGSNLLVVSQQGTESCGGLSPVGQSSKKTHNMTDMEWPLLNSVHASFPRNLPPINSALAEKVNSVGKSGGKKSTSYAKQKRGEQTGTEAGGSEKQGPHLAEIPLIDSFEADEIVEILDGILSNTAPMDNFAGIKESEIVDIDSRF</sequence>
<evidence type="ECO:0000313" key="3">
    <source>
        <dbReference type="Proteomes" id="UP001633002"/>
    </source>
</evidence>
<dbReference type="AlphaFoldDB" id="A0ABD3H489"/>
<name>A0ABD3H489_9MARC</name>
<organism evidence="2 3">
    <name type="scientific">Riccia sorocarpa</name>
    <dbReference type="NCBI Taxonomy" id="122646"/>
    <lineage>
        <taxon>Eukaryota</taxon>
        <taxon>Viridiplantae</taxon>
        <taxon>Streptophyta</taxon>
        <taxon>Embryophyta</taxon>
        <taxon>Marchantiophyta</taxon>
        <taxon>Marchantiopsida</taxon>
        <taxon>Marchantiidae</taxon>
        <taxon>Marchantiales</taxon>
        <taxon>Ricciaceae</taxon>
        <taxon>Riccia</taxon>
    </lineage>
</organism>
<protein>
    <submittedName>
        <fullName evidence="2">Uncharacterized protein</fullName>
    </submittedName>
</protein>